<protein>
    <submittedName>
        <fullName evidence="1">Uncharacterized protein</fullName>
    </submittedName>
</protein>
<accession>A0ABZ2W646</accession>
<evidence type="ECO:0000313" key="2">
    <source>
        <dbReference type="Proteomes" id="UP001475781"/>
    </source>
</evidence>
<evidence type="ECO:0000313" key="1">
    <source>
        <dbReference type="EMBL" id="WZF90244.1"/>
    </source>
</evidence>
<name>A0ABZ2W646_9GAMM</name>
<dbReference type="Proteomes" id="UP001475781">
    <property type="component" value="Chromosome"/>
</dbReference>
<dbReference type="RefSeq" id="WP_117618139.1">
    <property type="nucleotide sequence ID" value="NZ_CP101118.1"/>
</dbReference>
<sequence length="83" mass="9389">METVDLELFTGFEDTNGNDLYEHDTIMIDQEPHSIVWSTAKGMWVAETDNSEVPFFEVATKSTNAIEIHAADCRCFECVESLL</sequence>
<dbReference type="SUPFAM" id="SSF159006">
    <property type="entry name" value="YopX-like"/>
    <property type="match status" value="1"/>
</dbReference>
<keyword evidence="2" id="KW-1185">Reference proteome</keyword>
<dbReference type="EMBL" id="CP101118">
    <property type="protein sequence ID" value="WZF90244.1"/>
    <property type="molecule type" value="Genomic_DNA"/>
</dbReference>
<gene>
    <name evidence="1" type="ORF">NLK58_08670</name>
</gene>
<reference evidence="1 2" key="1">
    <citation type="submission" date="2022-07" db="EMBL/GenBank/DDBJ databases">
        <title>A copper resistant bacterium isolated from sediment samples of deep sea hydrothermal areas.</title>
        <authorList>
            <person name="Zeng X."/>
        </authorList>
    </citation>
    <scope>NUCLEOTIDE SEQUENCE [LARGE SCALE GENOMIC DNA]</scope>
    <source>
        <strain evidence="2">CuT 6</strain>
    </source>
</reference>
<organism evidence="1 2">
    <name type="scientific">Marinobacter metalliresistant</name>
    <dbReference type="NCBI Taxonomy" id="2961995"/>
    <lineage>
        <taxon>Bacteria</taxon>
        <taxon>Pseudomonadati</taxon>
        <taxon>Pseudomonadota</taxon>
        <taxon>Gammaproteobacteria</taxon>
        <taxon>Pseudomonadales</taxon>
        <taxon>Marinobacteraceae</taxon>
        <taxon>Marinobacter</taxon>
    </lineage>
</organism>
<proteinExistence type="predicted"/>